<comment type="similarity">
    <text evidence="1">Belongs to the short-chain dehydrogenases/reductases (SDR) family.</text>
</comment>
<evidence type="ECO:0000313" key="6">
    <source>
        <dbReference type="Proteomes" id="UP000193218"/>
    </source>
</evidence>
<dbReference type="GO" id="GO:0005829">
    <property type="term" value="C:cytosol"/>
    <property type="evidence" value="ECO:0007669"/>
    <property type="project" value="TreeGrafter"/>
</dbReference>
<dbReference type="Pfam" id="PF00106">
    <property type="entry name" value="adh_short"/>
    <property type="match status" value="2"/>
</dbReference>
<feature type="signal peptide" evidence="4">
    <location>
        <begin position="1"/>
        <end position="22"/>
    </location>
</feature>
<dbReference type="OrthoDB" id="37659at2759"/>
<keyword evidence="3" id="KW-0560">Oxidoreductase</keyword>
<gene>
    <name evidence="5" type="ORF">BD324DRAFT_618829</name>
</gene>
<evidence type="ECO:0008006" key="7">
    <source>
        <dbReference type="Google" id="ProtNLM"/>
    </source>
</evidence>
<dbReference type="Proteomes" id="UP000193218">
    <property type="component" value="Unassembled WGS sequence"/>
</dbReference>
<organism evidence="5 6">
    <name type="scientific">Kockovaella imperatae</name>
    <dbReference type="NCBI Taxonomy" id="4999"/>
    <lineage>
        <taxon>Eukaryota</taxon>
        <taxon>Fungi</taxon>
        <taxon>Dikarya</taxon>
        <taxon>Basidiomycota</taxon>
        <taxon>Agaricomycotina</taxon>
        <taxon>Tremellomycetes</taxon>
        <taxon>Tremellales</taxon>
        <taxon>Cuniculitremaceae</taxon>
        <taxon>Kockovaella</taxon>
    </lineage>
</organism>
<dbReference type="RefSeq" id="XP_021873063.1">
    <property type="nucleotide sequence ID" value="XM_022015085.1"/>
</dbReference>
<feature type="chain" id="PRO_5012711281" description="NAD(P)-binding protein" evidence="4">
    <location>
        <begin position="23"/>
        <end position="361"/>
    </location>
</feature>
<dbReference type="AlphaFoldDB" id="A0A1Y1UMC8"/>
<evidence type="ECO:0000256" key="3">
    <source>
        <dbReference type="ARBA" id="ARBA00023002"/>
    </source>
</evidence>
<dbReference type="InParanoid" id="A0A1Y1UMC8"/>
<dbReference type="SUPFAM" id="SSF51735">
    <property type="entry name" value="NAD(P)-binding Rossmann-fold domains"/>
    <property type="match status" value="1"/>
</dbReference>
<dbReference type="InterPro" id="IPR036291">
    <property type="entry name" value="NAD(P)-bd_dom_sf"/>
</dbReference>
<comment type="caution">
    <text evidence="5">The sequence shown here is derived from an EMBL/GenBank/DDBJ whole genome shotgun (WGS) entry which is preliminary data.</text>
</comment>
<name>A0A1Y1UMC8_9TREE</name>
<evidence type="ECO:0000256" key="1">
    <source>
        <dbReference type="ARBA" id="ARBA00006484"/>
    </source>
</evidence>
<dbReference type="STRING" id="4999.A0A1Y1UMC8"/>
<keyword evidence="6" id="KW-1185">Reference proteome</keyword>
<sequence length="361" mass="39307">MPSVSPWTILLSLPILLRLLKTRPLPSRETIIRPSEERVVLLGASSGIGRDLALVYAGRGARICLVARRRDALESVKKECLALGAAEDRVLVIVGDLTSTEDVIRIREEVVKAWKGLDTLHILAGVPSTSTLLDIAGVPLSSSSTSSHGKRAFQSDGPTKEGLDRLAEDARVSVEVNYIGTTLALAAFLPTLASSSRSPAMHHLSSVGAMIPAPRRAVYASTKAAALMLVETCRVECEGSGVRFLSILPGTIDNDFRTKSAVSGSKGNCEVQQGIKHDWEKLLLDPKKVVETILYHLSLNPSPFPLIPIWPLSLVPSLRVPPKPLVFLPWQYRMAFVLMRDTVLGWLYLEPSARRKYGLPA</sequence>
<evidence type="ECO:0000313" key="5">
    <source>
        <dbReference type="EMBL" id="ORX39200.1"/>
    </source>
</evidence>
<dbReference type="PRINTS" id="PR00081">
    <property type="entry name" value="GDHRDH"/>
</dbReference>
<proteinExistence type="inferred from homology"/>
<reference evidence="5 6" key="1">
    <citation type="submission" date="2017-03" db="EMBL/GenBank/DDBJ databases">
        <title>Widespread Adenine N6-methylation of Active Genes in Fungi.</title>
        <authorList>
            <consortium name="DOE Joint Genome Institute"/>
            <person name="Mondo S.J."/>
            <person name="Dannebaum R.O."/>
            <person name="Kuo R.C."/>
            <person name="Louie K.B."/>
            <person name="Bewick A.J."/>
            <person name="Labutti K."/>
            <person name="Haridas S."/>
            <person name="Kuo A."/>
            <person name="Salamov A."/>
            <person name="Ahrendt S.R."/>
            <person name="Lau R."/>
            <person name="Bowen B.P."/>
            <person name="Lipzen A."/>
            <person name="Sullivan W."/>
            <person name="Andreopoulos W.B."/>
            <person name="Clum A."/>
            <person name="Lindquist E."/>
            <person name="Daum C."/>
            <person name="Northen T.R."/>
            <person name="Ramamoorthy G."/>
            <person name="Schmitz R.J."/>
            <person name="Gryganskyi A."/>
            <person name="Culley D."/>
            <person name="Magnuson J."/>
            <person name="James T.Y."/>
            <person name="O'Malley M.A."/>
            <person name="Stajich J.E."/>
            <person name="Spatafora J.W."/>
            <person name="Visel A."/>
            <person name="Grigoriev I.V."/>
        </authorList>
    </citation>
    <scope>NUCLEOTIDE SEQUENCE [LARGE SCALE GENOMIC DNA]</scope>
    <source>
        <strain evidence="5 6">NRRL Y-17943</strain>
    </source>
</reference>
<accession>A0A1Y1UMC8</accession>
<dbReference type="PANTHER" id="PTHR43391:SF14">
    <property type="entry name" value="DEHYDROGENASE_REDUCTASE SDR FAMILY PROTEIN 7-LIKE"/>
    <property type="match status" value="1"/>
</dbReference>
<dbReference type="Gene3D" id="3.40.50.720">
    <property type="entry name" value="NAD(P)-binding Rossmann-like Domain"/>
    <property type="match status" value="1"/>
</dbReference>
<keyword evidence="4" id="KW-0732">Signal</keyword>
<keyword evidence="2" id="KW-0521">NADP</keyword>
<dbReference type="GO" id="GO:0016491">
    <property type="term" value="F:oxidoreductase activity"/>
    <property type="evidence" value="ECO:0007669"/>
    <property type="project" value="UniProtKB-KW"/>
</dbReference>
<evidence type="ECO:0000256" key="2">
    <source>
        <dbReference type="ARBA" id="ARBA00022857"/>
    </source>
</evidence>
<protein>
    <recommendedName>
        <fullName evidence="7">NAD(P)-binding protein</fullName>
    </recommendedName>
</protein>
<dbReference type="EMBL" id="NBSH01000003">
    <property type="protein sequence ID" value="ORX39200.1"/>
    <property type="molecule type" value="Genomic_DNA"/>
</dbReference>
<dbReference type="GeneID" id="33556893"/>
<evidence type="ECO:0000256" key="4">
    <source>
        <dbReference type="SAM" id="SignalP"/>
    </source>
</evidence>
<dbReference type="PANTHER" id="PTHR43391">
    <property type="entry name" value="RETINOL DEHYDROGENASE-RELATED"/>
    <property type="match status" value="1"/>
</dbReference>
<dbReference type="InterPro" id="IPR002347">
    <property type="entry name" value="SDR_fam"/>
</dbReference>